<feature type="region of interest" description="Disordered" evidence="1">
    <location>
        <begin position="66"/>
        <end position="99"/>
    </location>
</feature>
<dbReference type="Proteomes" id="UP000789901">
    <property type="component" value="Unassembled WGS sequence"/>
</dbReference>
<keyword evidence="3" id="KW-1185">Reference proteome</keyword>
<feature type="non-terminal residue" evidence="2">
    <location>
        <position position="1"/>
    </location>
</feature>
<evidence type="ECO:0000313" key="2">
    <source>
        <dbReference type="EMBL" id="CAG8821161.1"/>
    </source>
</evidence>
<evidence type="ECO:0000256" key="1">
    <source>
        <dbReference type="SAM" id="MobiDB-lite"/>
    </source>
</evidence>
<accession>A0ABN7W7Z6</accession>
<feature type="compositionally biased region" description="Basic and acidic residues" evidence="1">
    <location>
        <begin position="86"/>
        <end position="99"/>
    </location>
</feature>
<proteinExistence type="predicted"/>
<evidence type="ECO:0000313" key="3">
    <source>
        <dbReference type="Proteomes" id="UP000789901"/>
    </source>
</evidence>
<sequence length="126" mass="15272">YKKKLVLGLEWLGKIFIPRDKEEYKNQHIEWSREFLANNIGLLLERMNLSKNKTWDITLTVEFSRTERQRTKKKEKKKRKPKEKKKKTDNPKEEIEKKEKIEKDKTVKTILDGNTKYCEGRSIYID</sequence>
<dbReference type="EMBL" id="CAJVQB010034438">
    <property type="protein sequence ID" value="CAG8821161.1"/>
    <property type="molecule type" value="Genomic_DNA"/>
</dbReference>
<comment type="caution">
    <text evidence="2">The sequence shown here is derived from an EMBL/GenBank/DDBJ whole genome shotgun (WGS) entry which is preliminary data.</text>
</comment>
<feature type="compositionally biased region" description="Basic residues" evidence="1">
    <location>
        <begin position="70"/>
        <end position="85"/>
    </location>
</feature>
<organism evidence="2 3">
    <name type="scientific">Gigaspora margarita</name>
    <dbReference type="NCBI Taxonomy" id="4874"/>
    <lineage>
        <taxon>Eukaryota</taxon>
        <taxon>Fungi</taxon>
        <taxon>Fungi incertae sedis</taxon>
        <taxon>Mucoromycota</taxon>
        <taxon>Glomeromycotina</taxon>
        <taxon>Glomeromycetes</taxon>
        <taxon>Diversisporales</taxon>
        <taxon>Gigasporaceae</taxon>
        <taxon>Gigaspora</taxon>
    </lineage>
</organism>
<protein>
    <submittedName>
        <fullName evidence="2">22826_t:CDS:1</fullName>
    </submittedName>
</protein>
<name>A0ABN7W7Z6_GIGMA</name>
<gene>
    <name evidence="2" type="ORF">GMARGA_LOCUS27757</name>
</gene>
<reference evidence="2 3" key="1">
    <citation type="submission" date="2021-06" db="EMBL/GenBank/DDBJ databases">
        <authorList>
            <person name="Kallberg Y."/>
            <person name="Tangrot J."/>
            <person name="Rosling A."/>
        </authorList>
    </citation>
    <scope>NUCLEOTIDE SEQUENCE [LARGE SCALE GENOMIC DNA]</scope>
    <source>
        <strain evidence="2 3">120-4 pot B 10/14</strain>
    </source>
</reference>